<dbReference type="Proteomes" id="UP000289340">
    <property type="component" value="Chromosome 8"/>
</dbReference>
<dbReference type="InterPro" id="IPR008176">
    <property type="entry name" value="Defensin_plant"/>
</dbReference>
<name>A0A445J7U6_GLYSO</name>
<dbReference type="GO" id="GO:0050832">
    <property type="term" value="P:defense response to fungus"/>
    <property type="evidence" value="ECO:0007669"/>
    <property type="project" value="UniProtKB-KW"/>
</dbReference>
<sequence length="84" mass="9478">MERKTIGILFLVFLVLPSVKDRYIYIIPYVAVKRAEGRDCSSKSHGFKGLCFSDTNCAHVCRTEGFTGGDCGGFRRRCFCTRIC</sequence>
<dbReference type="AlphaFoldDB" id="A0A445J7U6"/>
<comment type="caution">
    <text evidence="7">The sequence shown here is derived from an EMBL/GenBank/DDBJ whole genome shotgun (WGS) entry which is preliminary data.</text>
</comment>
<evidence type="ECO:0000256" key="3">
    <source>
        <dbReference type="ARBA" id="ARBA00022729"/>
    </source>
</evidence>
<dbReference type="SMR" id="A0A445J7U6"/>
<dbReference type="GO" id="GO:0031640">
    <property type="term" value="P:killing of cells of another organism"/>
    <property type="evidence" value="ECO:0007669"/>
    <property type="project" value="UniProtKB-KW"/>
</dbReference>
<dbReference type="Pfam" id="PF00304">
    <property type="entry name" value="Gamma-thionin"/>
    <property type="match status" value="1"/>
</dbReference>
<feature type="domain" description="Knottins-like" evidence="6">
    <location>
        <begin position="39"/>
        <end position="84"/>
    </location>
</feature>
<keyword evidence="1" id="KW-0929">Antimicrobial</keyword>
<organism evidence="7 8">
    <name type="scientific">Glycine soja</name>
    <name type="common">Wild soybean</name>
    <dbReference type="NCBI Taxonomy" id="3848"/>
    <lineage>
        <taxon>Eukaryota</taxon>
        <taxon>Viridiplantae</taxon>
        <taxon>Streptophyta</taxon>
        <taxon>Embryophyta</taxon>
        <taxon>Tracheophyta</taxon>
        <taxon>Spermatophyta</taxon>
        <taxon>Magnoliopsida</taxon>
        <taxon>eudicotyledons</taxon>
        <taxon>Gunneridae</taxon>
        <taxon>Pentapetalae</taxon>
        <taxon>rosids</taxon>
        <taxon>fabids</taxon>
        <taxon>Fabales</taxon>
        <taxon>Fabaceae</taxon>
        <taxon>Papilionoideae</taxon>
        <taxon>50 kb inversion clade</taxon>
        <taxon>NPAAA clade</taxon>
        <taxon>indigoferoid/millettioid clade</taxon>
        <taxon>Phaseoleae</taxon>
        <taxon>Glycine</taxon>
        <taxon>Glycine subgen. Soja</taxon>
    </lineage>
</organism>
<dbReference type="PANTHER" id="PTHR33147:SF137">
    <property type="entry name" value="DEFENSIN MTDEF4.7"/>
    <property type="match status" value="1"/>
</dbReference>
<dbReference type="EMBL" id="QZWG01000008">
    <property type="protein sequence ID" value="RZB94558.1"/>
    <property type="molecule type" value="Genomic_DNA"/>
</dbReference>
<dbReference type="PANTHER" id="PTHR33147">
    <property type="entry name" value="DEFENSIN-LIKE PROTEIN 1"/>
    <property type="match status" value="1"/>
</dbReference>
<protein>
    <submittedName>
        <fullName evidence="7">Defensin J1-2</fullName>
    </submittedName>
</protein>
<evidence type="ECO:0000259" key="6">
    <source>
        <dbReference type="SMART" id="SM00505"/>
    </source>
</evidence>
<dbReference type="CDD" id="cd00107">
    <property type="entry name" value="Knot1"/>
    <property type="match status" value="1"/>
</dbReference>
<dbReference type="InterPro" id="IPR036574">
    <property type="entry name" value="Scorpion_toxin-like_sf"/>
</dbReference>
<dbReference type="SUPFAM" id="SSF57095">
    <property type="entry name" value="Scorpion toxin-like"/>
    <property type="match status" value="1"/>
</dbReference>
<feature type="signal peptide" evidence="5">
    <location>
        <begin position="1"/>
        <end position="21"/>
    </location>
</feature>
<keyword evidence="2" id="KW-0295">Fungicide</keyword>
<dbReference type="PRINTS" id="PR00288">
    <property type="entry name" value="PUROTHIONIN"/>
</dbReference>
<evidence type="ECO:0000256" key="4">
    <source>
        <dbReference type="ARBA" id="ARBA00023157"/>
    </source>
</evidence>
<evidence type="ECO:0000313" key="8">
    <source>
        <dbReference type="Proteomes" id="UP000289340"/>
    </source>
</evidence>
<dbReference type="PROSITE" id="PS00940">
    <property type="entry name" value="GAMMA_THIONIN"/>
    <property type="match status" value="1"/>
</dbReference>
<keyword evidence="8" id="KW-1185">Reference proteome</keyword>
<feature type="chain" id="PRO_5019298180" evidence="5">
    <location>
        <begin position="22"/>
        <end position="84"/>
    </location>
</feature>
<dbReference type="SMART" id="SM00505">
    <property type="entry name" value="Knot1"/>
    <property type="match status" value="1"/>
</dbReference>
<evidence type="ECO:0000256" key="1">
    <source>
        <dbReference type="ARBA" id="ARBA00022529"/>
    </source>
</evidence>
<dbReference type="Gene3D" id="3.30.30.10">
    <property type="entry name" value="Knottin, scorpion toxin-like"/>
    <property type="match status" value="1"/>
</dbReference>
<dbReference type="InterPro" id="IPR003614">
    <property type="entry name" value="Knottins"/>
</dbReference>
<evidence type="ECO:0000313" key="7">
    <source>
        <dbReference type="EMBL" id="RZB94558.1"/>
    </source>
</evidence>
<reference evidence="7 8" key="1">
    <citation type="submission" date="2018-09" db="EMBL/GenBank/DDBJ databases">
        <title>A high-quality reference genome of wild soybean provides a powerful tool to mine soybean genomes.</title>
        <authorList>
            <person name="Xie M."/>
            <person name="Chung C.Y.L."/>
            <person name="Li M.-W."/>
            <person name="Wong F.-L."/>
            <person name="Chan T.-F."/>
            <person name="Lam H.-M."/>
        </authorList>
    </citation>
    <scope>NUCLEOTIDE SEQUENCE [LARGE SCALE GENOMIC DNA]</scope>
    <source>
        <strain evidence="8">cv. W05</strain>
        <tissue evidence="7">Hypocotyl of etiolated seedlings</tissue>
    </source>
</reference>
<accession>A0A445J7U6</accession>
<keyword evidence="3 5" id="KW-0732">Signal</keyword>
<proteinExistence type="predicted"/>
<gene>
    <name evidence="7" type="ORF">D0Y65_019219</name>
</gene>
<keyword evidence="4" id="KW-1015">Disulfide bond</keyword>
<evidence type="ECO:0000256" key="5">
    <source>
        <dbReference type="SAM" id="SignalP"/>
    </source>
</evidence>
<evidence type="ECO:0000256" key="2">
    <source>
        <dbReference type="ARBA" id="ARBA00022577"/>
    </source>
</evidence>